<dbReference type="PANTHER" id="PTHR18964:SF149">
    <property type="entry name" value="BIFUNCTIONAL UDP-N-ACETYLGLUCOSAMINE 2-EPIMERASE_N-ACETYLMANNOSAMINE KINASE"/>
    <property type="match status" value="1"/>
</dbReference>
<dbReference type="GO" id="GO:0047700">
    <property type="term" value="F:beta-glucoside kinase activity"/>
    <property type="evidence" value="ECO:0007669"/>
    <property type="project" value="UniProtKB-EC"/>
</dbReference>
<name>A0A5C5ZAU4_9BACT</name>
<dbReference type="Proteomes" id="UP000315010">
    <property type="component" value="Unassembled WGS sequence"/>
</dbReference>
<dbReference type="InterPro" id="IPR043129">
    <property type="entry name" value="ATPase_NBD"/>
</dbReference>
<proteinExistence type="inferred from homology"/>
<sequence>MSTPYYLGIDWGGTRIKLGAVTGEAEFLDQEIFESPQNADIDGVVDGLLDWTDSFVKQIGFPPLGIGLGLTGPVDPELGVVLLPGKVKGLEKYPIVPRFKERFGLPTRAQNDGVLSIYAEKYAGQAKNVCWAVSVTIGTGVGSGVMLDGKILDDPHFMFGSQLSHLVLDASNDQLCLTGARGTGEMLCSATALVLAVRSGLQRGIPSTLTEPYFADPQSIDFRMIIEDGVAKQDRLCCDELSRWTRKVGWLLVNAVHAYSPEMIVLSGGATLASNYFLADVQEHVNTHIFRYPPGQGVPIVVSEIAEHAGVLGAAMMMKVYLGNL</sequence>
<keyword evidence="3" id="KW-1185">Reference proteome</keyword>
<evidence type="ECO:0000256" key="1">
    <source>
        <dbReference type="ARBA" id="ARBA00006479"/>
    </source>
</evidence>
<comment type="similarity">
    <text evidence="1">Belongs to the ROK (NagC/XylR) family.</text>
</comment>
<organism evidence="2 3">
    <name type="scientific">Novipirellula herctigrandis</name>
    <dbReference type="NCBI Taxonomy" id="2527986"/>
    <lineage>
        <taxon>Bacteria</taxon>
        <taxon>Pseudomonadati</taxon>
        <taxon>Planctomycetota</taxon>
        <taxon>Planctomycetia</taxon>
        <taxon>Pirellulales</taxon>
        <taxon>Pirellulaceae</taxon>
        <taxon>Novipirellula</taxon>
    </lineage>
</organism>
<dbReference type="OrthoDB" id="9795247at2"/>
<dbReference type="RefSeq" id="WP_146401895.1">
    <property type="nucleotide sequence ID" value="NZ_SJPJ01000001.1"/>
</dbReference>
<evidence type="ECO:0000313" key="2">
    <source>
        <dbReference type="EMBL" id="TWT84256.1"/>
    </source>
</evidence>
<dbReference type="EMBL" id="SJPJ01000001">
    <property type="protein sequence ID" value="TWT84256.1"/>
    <property type="molecule type" value="Genomic_DNA"/>
</dbReference>
<dbReference type="InterPro" id="IPR000600">
    <property type="entry name" value="ROK"/>
</dbReference>
<dbReference type="AlphaFoldDB" id="A0A5C5ZAU4"/>
<accession>A0A5C5ZAU4</accession>
<dbReference type="EC" id="2.7.1.85" evidence="2"/>
<dbReference type="Gene3D" id="3.30.420.40">
    <property type="match status" value="2"/>
</dbReference>
<reference evidence="2 3" key="1">
    <citation type="submission" date="2019-02" db="EMBL/GenBank/DDBJ databases">
        <title>Deep-cultivation of Planctomycetes and their phenomic and genomic characterization uncovers novel biology.</title>
        <authorList>
            <person name="Wiegand S."/>
            <person name="Jogler M."/>
            <person name="Boedeker C."/>
            <person name="Pinto D."/>
            <person name="Vollmers J."/>
            <person name="Rivas-Marin E."/>
            <person name="Kohn T."/>
            <person name="Peeters S.H."/>
            <person name="Heuer A."/>
            <person name="Rast P."/>
            <person name="Oberbeckmann S."/>
            <person name="Bunk B."/>
            <person name="Jeske O."/>
            <person name="Meyerdierks A."/>
            <person name="Storesund J.E."/>
            <person name="Kallscheuer N."/>
            <person name="Luecker S."/>
            <person name="Lage O.M."/>
            <person name="Pohl T."/>
            <person name="Merkel B.J."/>
            <person name="Hornburger P."/>
            <person name="Mueller R.-W."/>
            <person name="Bruemmer F."/>
            <person name="Labrenz M."/>
            <person name="Spormann A.M."/>
            <person name="Op Den Camp H."/>
            <person name="Overmann J."/>
            <person name="Amann R."/>
            <person name="Jetten M.S.M."/>
            <person name="Mascher T."/>
            <person name="Medema M.H."/>
            <person name="Devos D.P."/>
            <person name="Kaster A.-K."/>
            <person name="Ovreas L."/>
            <person name="Rohde M."/>
            <person name="Galperin M.Y."/>
            <person name="Jogler C."/>
        </authorList>
    </citation>
    <scope>NUCLEOTIDE SEQUENCE [LARGE SCALE GENOMIC DNA]</scope>
    <source>
        <strain evidence="2 3">CA13</strain>
    </source>
</reference>
<keyword evidence="2" id="KW-0808">Transferase</keyword>
<dbReference type="PANTHER" id="PTHR18964">
    <property type="entry name" value="ROK (REPRESSOR, ORF, KINASE) FAMILY"/>
    <property type="match status" value="1"/>
</dbReference>
<evidence type="ECO:0000313" key="3">
    <source>
        <dbReference type="Proteomes" id="UP000315010"/>
    </source>
</evidence>
<dbReference type="Pfam" id="PF00480">
    <property type="entry name" value="ROK"/>
    <property type="match status" value="1"/>
</dbReference>
<protein>
    <submittedName>
        <fullName evidence="2">Beta-glucoside kinase</fullName>
        <ecNumber evidence="2">2.7.1.85</ecNumber>
    </submittedName>
</protein>
<comment type="caution">
    <text evidence="2">The sequence shown here is derived from an EMBL/GenBank/DDBJ whole genome shotgun (WGS) entry which is preliminary data.</text>
</comment>
<gene>
    <name evidence="2" type="primary">bglK</name>
    <name evidence="2" type="ORF">CA13_57320</name>
</gene>
<dbReference type="SUPFAM" id="SSF53067">
    <property type="entry name" value="Actin-like ATPase domain"/>
    <property type="match status" value="1"/>
</dbReference>
<keyword evidence="2" id="KW-0418">Kinase</keyword>